<protein>
    <submittedName>
        <fullName evidence="2">ATP/GTP-binding protein</fullName>
    </submittedName>
</protein>
<dbReference type="EMBL" id="UOFG01000212">
    <property type="protein sequence ID" value="VAW63806.1"/>
    <property type="molecule type" value="Genomic_DNA"/>
</dbReference>
<evidence type="ECO:0000313" key="2">
    <source>
        <dbReference type="EMBL" id="VAW63806.1"/>
    </source>
</evidence>
<feature type="domain" description="Peptidase S24/S26A/S26B/S26C" evidence="1">
    <location>
        <begin position="2"/>
        <end position="101"/>
    </location>
</feature>
<reference evidence="2" key="1">
    <citation type="submission" date="2018-06" db="EMBL/GenBank/DDBJ databases">
        <authorList>
            <person name="Zhirakovskaya E."/>
        </authorList>
    </citation>
    <scope>NUCLEOTIDE SEQUENCE</scope>
</reference>
<proteinExistence type="predicted"/>
<evidence type="ECO:0000259" key="1">
    <source>
        <dbReference type="Pfam" id="PF00717"/>
    </source>
</evidence>
<dbReference type="Pfam" id="PF00717">
    <property type="entry name" value="Peptidase_S24"/>
    <property type="match status" value="1"/>
</dbReference>
<dbReference type="InterPro" id="IPR015927">
    <property type="entry name" value="Peptidase_S24_S26A/B/C"/>
</dbReference>
<dbReference type="CDD" id="cd06529">
    <property type="entry name" value="S24_LexA-like"/>
    <property type="match status" value="1"/>
</dbReference>
<sequence length="144" mass="16376">MPIYQLEIAAGNFSEHQQVEDSDWVELPDSFRPQPGHFVARVVGESMNKRIPNGAWCLFKQDQGGSRNNKIVVVQHRDIQDVDTGGSYTVKRYSSEKMQEGDEWLHSQIVLKPESYMDGYEDLVFENDEVGELRVVGEFVAVIG</sequence>
<dbReference type="InterPro" id="IPR039418">
    <property type="entry name" value="LexA-like"/>
</dbReference>
<dbReference type="Gene3D" id="2.10.109.10">
    <property type="entry name" value="Umud Fragment, subunit A"/>
    <property type="match status" value="1"/>
</dbReference>
<organism evidence="2">
    <name type="scientific">hydrothermal vent metagenome</name>
    <dbReference type="NCBI Taxonomy" id="652676"/>
    <lineage>
        <taxon>unclassified sequences</taxon>
        <taxon>metagenomes</taxon>
        <taxon>ecological metagenomes</taxon>
    </lineage>
</organism>
<name>A0A3B0Y613_9ZZZZ</name>
<gene>
    <name evidence="2" type="ORF">MNBD_GAMMA11-713</name>
</gene>
<dbReference type="AlphaFoldDB" id="A0A3B0Y613"/>
<accession>A0A3B0Y613</accession>
<dbReference type="InterPro" id="IPR036286">
    <property type="entry name" value="LexA/Signal_pep-like_sf"/>
</dbReference>
<dbReference type="SUPFAM" id="SSF51306">
    <property type="entry name" value="LexA/Signal peptidase"/>
    <property type="match status" value="1"/>
</dbReference>